<evidence type="ECO:0000313" key="1">
    <source>
        <dbReference type="EMBL" id="GFY61467.1"/>
    </source>
</evidence>
<evidence type="ECO:0000313" key="2">
    <source>
        <dbReference type="Proteomes" id="UP000886998"/>
    </source>
</evidence>
<proteinExistence type="predicted"/>
<gene>
    <name evidence="1" type="ORF">TNIN_462811</name>
</gene>
<dbReference type="Proteomes" id="UP000886998">
    <property type="component" value="Unassembled WGS sequence"/>
</dbReference>
<comment type="caution">
    <text evidence="1">The sequence shown here is derived from an EMBL/GenBank/DDBJ whole genome shotgun (WGS) entry which is preliminary data.</text>
</comment>
<keyword evidence="2" id="KW-1185">Reference proteome</keyword>
<protein>
    <submittedName>
        <fullName evidence="1">Uncharacterized protein</fullName>
    </submittedName>
</protein>
<organism evidence="1 2">
    <name type="scientific">Trichonephila inaurata madagascariensis</name>
    <dbReference type="NCBI Taxonomy" id="2747483"/>
    <lineage>
        <taxon>Eukaryota</taxon>
        <taxon>Metazoa</taxon>
        <taxon>Ecdysozoa</taxon>
        <taxon>Arthropoda</taxon>
        <taxon>Chelicerata</taxon>
        <taxon>Arachnida</taxon>
        <taxon>Araneae</taxon>
        <taxon>Araneomorphae</taxon>
        <taxon>Entelegynae</taxon>
        <taxon>Araneoidea</taxon>
        <taxon>Nephilidae</taxon>
        <taxon>Trichonephila</taxon>
        <taxon>Trichonephila inaurata</taxon>
    </lineage>
</organism>
<sequence length="108" mass="12127">MQERVQVSAARIITGLRYCSSTGIVLYEAVIQLLTMRFEVHSYSCFTPIGTFHQVEFREDLLTSTHKNSNNPELLRSLALDVINYIPDQALIIYTDGSRLDTGTVDSG</sequence>
<dbReference type="EMBL" id="BMAV01013660">
    <property type="protein sequence ID" value="GFY61467.1"/>
    <property type="molecule type" value="Genomic_DNA"/>
</dbReference>
<dbReference type="AlphaFoldDB" id="A0A8X6XZ91"/>
<dbReference type="OrthoDB" id="6435347at2759"/>
<reference evidence="1" key="1">
    <citation type="submission" date="2020-08" db="EMBL/GenBank/DDBJ databases">
        <title>Multicomponent nature underlies the extraordinary mechanical properties of spider dragline silk.</title>
        <authorList>
            <person name="Kono N."/>
            <person name="Nakamura H."/>
            <person name="Mori M."/>
            <person name="Yoshida Y."/>
            <person name="Ohtoshi R."/>
            <person name="Malay A.D."/>
            <person name="Moran D.A.P."/>
            <person name="Tomita M."/>
            <person name="Numata K."/>
            <person name="Arakawa K."/>
        </authorList>
    </citation>
    <scope>NUCLEOTIDE SEQUENCE</scope>
</reference>
<accession>A0A8X6XZ91</accession>
<name>A0A8X6XZ91_9ARAC</name>